<proteinExistence type="predicted"/>
<dbReference type="Proteomes" id="UP000287651">
    <property type="component" value="Unassembled WGS sequence"/>
</dbReference>
<feature type="compositionally biased region" description="Acidic residues" evidence="1">
    <location>
        <begin position="65"/>
        <end position="80"/>
    </location>
</feature>
<accession>A0A427B5L0</accession>
<dbReference type="AlphaFoldDB" id="A0A427B5L0"/>
<protein>
    <submittedName>
        <fullName evidence="2">Uncharacterized protein</fullName>
    </submittedName>
</protein>
<gene>
    <name evidence="2" type="ORF">B296_00001218</name>
</gene>
<evidence type="ECO:0000256" key="1">
    <source>
        <dbReference type="SAM" id="MobiDB-lite"/>
    </source>
</evidence>
<feature type="region of interest" description="Disordered" evidence="1">
    <location>
        <begin position="49"/>
        <end position="96"/>
    </location>
</feature>
<dbReference type="EMBL" id="AMZH03000434">
    <property type="protein sequence ID" value="RRT83769.1"/>
    <property type="molecule type" value="Genomic_DNA"/>
</dbReference>
<comment type="caution">
    <text evidence="2">The sequence shown here is derived from an EMBL/GenBank/DDBJ whole genome shotgun (WGS) entry which is preliminary data.</text>
</comment>
<sequence length="96" mass="10396">MQKTAAENVLEVQEMFQKPVSHEIEECHADDAGKSVEVSEQTGIEGVMADGATAVEADPATPDDGCSEDDDSGEDEENSDDQNRSIGKKLWTFFTT</sequence>
<evidence type="ECO:0000313" key="3">
    <source>
        <dbReference type="Proteomes" id="UP000287651"/>
    </source>
</evidence>
<name>A0A427B5L0_ENSVE</name>
<evidence type="ECO:0000313" key="2">
    <source>
        <dbReference type="EMBL" id="RRT83769.1"/>
    </source>
</evidence>
<reference evidence="2 3" key="1">
    <citation type="journal article" date="2014" name="Agronomy (Basel)">
        <title>A Draft Genome Sequence for Ensete ventricosum, the Drought-Tolerant Tree Against Hunger.</title>
        <authorList>
            <person name="Harrison J."/>
            <person name="Moore K.A."/>
            <person name="Paszkiewicz K."/>
            <person name="Jones T."/>
            <person name="Grant M."/>
            <person name="Ambacheew D."/>
            <person name="Muzemil S."/>
            <person name="Studholme D.J."/>
        </authorList>
    </citation>
    <scope>NUCLEOTIDE SEQUENCE [LARGE SCALE GENOMIC DNA]</scope>
</reference>
<organism evidence="2 3">
    <name type="scientific">Ensete ventricosum</name>
    <name type="common">Abyssinian banana</name>
    <name type="synonym">Musa ensete</name>
    <dbReference type="NCBI Taxonomy" id="4639"/>
    <lineage>
        <taxon>Eukaryota</taxon>
        <taxon>Viridiplantae</taxon>
        <taxon>Streptophyta</taxon>
        <taxon>Embryophyta</taxon>
        <taxon>Tracheophyta</taxon>
        <taxon>Spermatophyta</taxon>
        <taxon>Magnoliopsida</taxon>
        <taxon>Liliopsida</taxon>
        <taxon>Zingiberales</taxon>
        <taxon>Musaceae</taxon>
        <taxon>Ensete</taxon>
    </lineage>
</organism>